<dbReference type="Pfam" id="PF02616">
    <property type="entry name" value="SMC_ScpA"/>
    <property type="match status" value="1"/>
</dbReference>
<evidence type="ECO:0000313" key="2">
    <source>
        <dbReference type="Proteomes" id="UP000001901"/>
    </source>
</evidence>
<dbReference type="HOGENOM" id="CLU_070251_1_1_2"/>
<gene>
    <name evidence="1" type="ordered locus">Arcpr_0039</name>
</gene>
<dbReference type="GeneID" id="8738684"/>
<protein>
    <submittedName>
        <fullName evidence="1">Chromosome segregation and condensation protein ScpA</fullName>
    </submittedName>
</protein>
<organism evidence="1 2">
    <name type="scientific">Archaeoglobus profundus (strain DSM 5631 / JCM 9629 / NBRC 100127 / Av18)</name>
    <dbReference type="NCBI Taxonomy" id="572546"/>
    <lineage>
        <taxon>Archaea</taxon>
        <taxon>Methanobacteriati</taxon>
        <taxon>Methanobacteriota</taxon>
        <taxon>Archaeoglobi</taxon>
        <taxon>Archaeoglobales</taxon>
        <taxon>Archaeoglobaceae</taxon>
        <taxon>Archaeoglobus</taxon>
    </lineage>
</organism>
<dbReference type="InterPro" id="IPR023093">
    <property type="entry name" value="ScpA-like_C"/>
</dbReference>
<dbReference type="STRING" id="572546.Arcpr_0039"/>
<dbReference type="PaxDb" id="572546-Arcpr_0039"/>
<dbReference type="OrthoDB" id="53244at2157"/>
<evidence type="ECO:0000313" key="1">
    <source>
        <dbReference type="EMBL" id="ADB57116.1"/>
    </source>
</evidence>
<name>D2RFP1_ARCPA</name>
<dbReference type="RefSeq" id="WP_012939452.1">
    <property type="nucleotide sequence ID" value="NC_013741.1"/>
</dbReference>
<dbReference type="Gene3D" id="1.10.10.580">
    <property type="entry name" value="Structural maintenance of chromosome 1. Chain E"/>
    <property type="match status" value="1"/>
</dbReference>
<accession>D2RFP1</accession>
<dbReference type="Gene3D" id="6.10.250.2410">
    <property type="match status" value="1"/>
</dbReference>
<dbReference type="PANTHER" id="PTHR33969">
    <property type="entry name" value="SEGREGATION AND CONDENSATION PROTEIN A"/>
    <property type="match status" value="1"/>
</dbReference>
<dbReference type="InterPro" id="IPR003768">
    <property type="entry name" value="ScpA"/>
</dbReference>
<keyword evidence="2" id="KW-1185">Reference proteome</keyword>
<dbReference type="AlphaFoldDB" id="D2RFP1"/>
<reference evidence="1 2" key="1">
    <citation type="journal article" date="2010" name="Stand. Genomic Sci.">
        <title>Complete genome sequence of Archaeoglobus profundus type strain (AV18).</title>
        <authorList>
            <person name="von Jan M."/>
            <person name="Lapidus A."/>
            <person name="Del Rio T.G."/>
            <person name="Copeland A."/>
            <person name="Tice H."/>
            <person name="Cheng J.F."/>
            <person name="Lucas S."/>
            <person name="Chen F."/>
            <person name="Nolan M."/>
            <person name="Goodwin L."/>
            <person name="Han C."/>
            <person name="Pitluck S."/>
            <person name="Liolios K."/>
            <person name="Ivanova N."/>
            <person name="Mavromatis K."/>
            <person name="Ovchinnikova G."/>
            <person name="Chertkov O."/>
            <person name="Pati A."/>
            <person name="Chen A."/>
            <person name="Palaniappan K."/>
            <person name="Land M."/>
            <person name="Hauser L."/>
            <person name="Chang Y.J."/>
            <person name="Jeffries C.D."/>
            <person name="Saunders E."/>
            <person name="Brettin T."/>
            <person name="Detter J.C."/>
            <person name="Chain P."/>
            <person name="Eichinger K."/>
            <person name="Huber H."/>
            <person name="Spring S."/>
            <person name="Rohde M."/>
            <person name="Goker M."/>
            <person name="Wirth R."/>
            <person name="Woyke T."/>
            <person name="Bristow J."/>
            <person name="Eisen J.A."/>
            <person name="Markowitz V."/>
            <person name="Hugenholtz P."/>
            <person name="Kyrpides N.C."/>
            <person name="Klenk H.P."/>
        </authorList>
    </citation>
    <scope>NUCLEOTIDE SEQUENCE [LARGE SCALE GENOMIC DNA]</scope>
    <source>
        <strain evidence="2">DSM 5631 / JCM 9629 / NBRC 100127 / Av18</strain>
    </source>
</reference>
<dbReference type="PANTHER" id="PTHR33969:SF2">
    <property type="entry name" value="SEGREGATION AND CONDENSATION PROTEIN A"/>
    <property type="match status" value="1"/>
</dbReference>
<dbReference type="eggNOG" id="arCOG02610">
    <property type="taxonomic scope" value="Archaea"/>
</dbReference>
<dbReference type="EMBL" id="CP001857">
    <property type="protein sequence ID" value="ADB57116.1"/>
    <property type="molecule type" value="Genomic_DNA"/>
</dbReference>
<sequence>MAKKGEIDPWNIDIVDLTDKFLQKIEDLRVSGRIILYASILLRMKSEVLLNEIYGEEDEDYELDFNSDLNNVDLFNDVRIDIPIVRRKVKRYTTLDELVRELRRIERLKERRAKRKRVEKRIVSFENVPHEEDVEEKIVEVYKSLLSLGMKEISFLNLVRGFDKPKKVTYYISILHLAYRKKLKVEQEKPYEDIRVILNERGD</sequence>
<dbReference type="Proteomes" id="UP000001901">
    <property type="component" value="Chromosome"/>
</dbReference>
<dbReference type="KEGG" id="apo:Arcpr_0039"/>
<proteinExistence type="predicted"/>